<dbReference type="SMART" id="SM00382">
    <property type="entry name" value="AAA"/>
    <property type="match status" value="1"/>
</dbReference>
<dbReference type="GO" id="GO:0016887">
    <property type="term" value="F:ATP hydrolysis activity"/>
    <property type="evidence" value="ECO:0007669"/>
    <property type="project" value="InterPro"/>
</dbReference>
<protein>
    <submittedName>
        <fullName evidence="2">AAA family ATPase</fullName>
    </submittedName>
</protein>
<dbReference type="InterPro" id="IPR003593">
    <property type="entry name" value="AAA+_ATPase"/>
</dbReference>
<dbReference type="SUPFAM" id="SSF52540">
    <property type="entry name" value="P-loop containing nucleoside triphosphate hydrolases"/>
    <property type="match status" value="1"/>
</dbReference>
<accession>A0A4S3KFZ1</accession>
<evidence type="ECO:0000313" key="3">
    <source>
        <dbReference type="Proteomes" id="UP000307749"/>
    </source>
</evidence>
<sequence length="314" mass="33352">MPDSSPQADLAPLARLPPALAQVNALVLGKAHVVRLGFACLLAGGHLLLEDIPGVGKTTLAHALAATCGLGFQRVQFTSDLTPADIIGVGIYEQEQRRFKFHPGPLFTELLLADEINRGTPKVQSALLEAMAEGQVSVEGETRALPGVFTVIATQNPLDLAGTFPLPDSQLDRFLMRLSLGYPDAAAERALLTGGERRVLLRETRSVLTAADLLALRERVRAVGASPAVLEYLQALLGASRDHPEIRVGLSPRAGLALLAAARAWALLGGRSYVMPEDVQAVFIAVAAHRLQPQRNAERVALASALLAEVSVRA</sequence>
<dbReference type="PIRSF" id="PIRSF002849">
    <property type="entry name" value="AAA_ATPase_chaperone_MoxR_prd"/>
    <property type="match status" value="1"/>
</dbReference>
<reference evidence="2 3" key="1">
    <citation type="submission" date="2017-02" db="EMBL/GenBank/DDBJ databases">
        <title>Whole genome sequencing of Metallibacterium scheffleri DSM 24874 (T).</title>
        <authorList>
            <person name="Kumar S."/>
            <person name="Patil P."/>
            <person name="Patil P.B."/>
        </authorList>
    </citation>
    <scope>NUCLEOTIDE SEQUENCE [LARGE SCALE GENOMIC DNA]</scope>
    <source>
        <strain evidence="2 3">DSM 24874</strain>
    </source>
</reference>
<dbReference type="OrthoDB" id="9808397at2"/>
<evidence type="ECO:0000259" key="1">
    <source>
        <dbReference type="SMART" id="SM00382"/>
    </source>
</evidence>
<dbReference type="PANTHER" id="PTHR42759">
    <property type="entry name" value="MOXR FAMILY PROTEIN"/>
    <property type="match status" value="1"/>
</dbReference>
<dbReference type="InterPro" id="IPR027417">
    <property type="entry name" value="P-loop_NTPase"/>
</dbReference>
<dbReference type="InterPro" id="IPR050764">
    <property type="entry name" value="CbbQ/NirQ/NorQ/GpvN"/>
</dbReference>
<comment type="caution">
    <text evidence="2">The sequence shown here is derived from an EMBL/GenBank/DDBJ whole genome shotgun (WGS) entry which is preliminary data.</text>
</comment>
<dbReference type="CDD" id="cd00009">
    <property type="entry name" value="AAA"/>
    <property type="match status" value="1"/>
</dbReference>
<dbReference type="PANTHER" id="PTHR42759:SF5">
    <property type="entry name" value="METHANOL DEHYDROGENASE REGULATOR"/>
    <property type="match status" value="1"/>
</dbReference>
<dbReference type="GO" id="GO:0005524">
    <property type="term" value="F:ATP binding"/>
    <property type="evidence" value="ECO:0007669"/>
    <property type="project" value="InterPro"/>
</dbReference>
<dbReference type="Gene3D" id="3.40.50.300">
    <property type="entry name" value="P-loop containing nucleotide triphosphate hydrolases"/>
    <property type="match status" value="1"/>
</dbReference>
<dbReference type="Pfam" id="PF07726">
    <property type="entry name" value="AAA_3"/>
    <property type="match status" value="1"/>
</dbReference>
<dbReference type="Pfam" id="PF17863">
    <property type="entry name" value="AAA_lid_2"/>
    <property type="match status" value="1"/>
</dbReference>
<keyword evidence="3" id="KW-1185">Reference proteome</keyword>
<dbReference type="Gene3D" id="1.10.8.80">
    <property type="entry name" value="Magnesium chelatase subunit I, C-Terminal domain"/>
    <property type="match status" value="1"/>
</dbReference>
<dbReference type="STRING" id="993689.GCA_002077135_03046"/>
<feature type="domain" description="AAA+ ATPase" evidence="1">
    <location>
        <begin position="43"/>
        <end position="184"/>
    </location>
</feature>
<dbReference type="RefSeq" id="WP_081129131.1">
    <property type="nucleotide sequence ID" value="NZ_DAHXOC010000026.1"/>
</dbReference>
<dbReference type="Proteomes" id="UP000307749">
    <property type="component" value="Unassembled WGS sequence"/>
</dbReference>
<dbReference type="InterPro" id="IPR011703">
    <property type="entry name" value="ATPase_AAA-3"/>
</dbReference>
<name>A0A4S3KFZ1_9GAMM</name>
<proteinExistence type="predicted"/>
<dbReference type="InterPro" id="IPR041628">
    <property type="entry name" value="ChlI/MoxR_AAA_lid"/>
</dbReference>
<evidence type="ECO:0000313" key="2">
    <source>
        <dbReference type="EMBL" id="THD07552.1"/>
    </source>
</evidence>
<dbReference type="EMBL" id="MWQO01000059">
    <property type="protein sequence ID" value="THD07552.1"/>
    <property type="molecule type" value="Genomic_DNA"/>
</dbReference>
<gene>
    <name evidence="2" type="ORF">B1806_14740</name>
</gene>
<dbReference type="AlphaFoldDB" id="A0A4S3KFZ1"/>
<organism evidence="2 3">
    <name type="scientific">Metallibacterium scheffleri</name>
    <dbReference type="NCBI Taxonomy" id="993689"/>
    <lineage>
        <taxon>Bacteria</taxon>
        <taxon>Pseudomonadati</taxon>
        <taxon>Pseudomonadota</taxon>
        <taxon>Gammaproteobacteria</taxon>
        <taxon>Lysobacterales</taxon>
        <taxon>Rhodanobacteraceae</taxon>
        <taxon>Metallibacterium</taxon>
    </lineage>
</organism>